<dbReference type="OrthoDB" id="203796at2759"/>
<proteinExistence type="predicted"/>
<reference evidence="1 2" key="1">
    <citation type="submission" date="2014-04" db="EMBL/GenBank/DDBJ databases">
        <authorList>
            <consortium name="DOE Joint Genome Institute"/>
            <person name="Kuo A."/>
            <person name="Tarkka M."/>
            <person name="Buscot F."/>
            <person name="Kohler A."/>
            <person name="Nagy L.G."/>
            <person name="Floudas D."/>
            <person name="Copeland A."/>
            <person name="Barry K.W."/>
            <person name="Cichocki N."/>
            <person name="Veneault-Fourrey C."/>
            <person name="LaButti K."/>
            <person name="Lindquist E.A."/>
            <person name="Lipzen A."/>
            <person name="Lundell T."/>
            <person name="Morin E."/>
            <person name="Murat C."/>
            <person name="Sun H."/>
            <person name="Tunlid A."/>
            <person name="Henrissat B."/>
            <person name="Grigoriev I.V."/>
            <person name="Hibbett D.S."/>
            <person name="Martin F."/>
            <person name="Nordberg H.P."/>
            <person name="Cantor M.N."/>
            <person name="Hua S.X."/>
        </authorList>
    </citation>
    <scope>NUCLEOTIDE SEQUENCE [LARGE SCALE GENOMIC DNA]</scope>
    <source>
        <strain evidence="1 2">F 1598</strain>
    </source>
</reference>
<dbReference type="PANTHER" id="PTHR37848">
    <property type="entry name" value="EXPRESSED PROTEIN"/>
    <property type="match status" value="1"/>
</dbReference>
<dbReference type="PANTHER" id="PTHR37848:SF1">
    <property type="entry name" value="SUN DOMAIN-CONTAINING PROTEIN"/>
    <property type="match status" value="1"/>
</dbReference>
<dbReference type="InParanoid" id="A0A0C3B1P3"/>
<evidence type="ECO:0000313" key="2">
    <source>
        <dbReference type="Proteomes" id="UP000054166"/>
    </source>
</evidence>
<dbReference type="HOGENOM" id="CLU_578864_0_0_1"/>
<accession>A0A0C3B1P3</accession>
<name>A0A0C3B1P3_PILCF</name>
<keyword evidence="2" id="KW-1185">Reference proteome</keyword>
<dbReference type="EMBL" id="KN833005">
    <property type="protein sequence ID" value="KIM80108.1"/>
    <property type="molecule type" value="Genomic_DNA"/>
</dbReference>
<dbReference type="Proteomes" id="UP000054166">
    <property type="component" value="Unassembled WGS sequence"/>
</dbReference>
<evidence type="ECO:0000313" key="1">
    <source>
        <dbReference type="EMBL" id="KIM80108.1"/>
    </source>
</evidence>
<reference evidence="2" key="2">
    <citation type="submission" date="2015-01" db="EMBL/GenBank/DDBJ databases">
        <title>Evolutionary Origins and Diversification of the Mycorrhizal Mutualists.</title>
        <authorList>
            <consortium name="DOE Joint Genome Institute"/>
            <consortium name="Mycorrhizal Genomics Consortium"/>
            <person name="Kohler A."/>
            <person name="Kuo A."/>
            <person name="Nagy L.G."/>
            <person name="Floudas D."/>
            <person name="Copeland A."/>
            <person name="Barry K.W."/>
            <person name="Cichocki N."/>
            <person name="Veneault-Fourrey C."/>
            <person name="LaButti K."/>
            <person name="Lindquist E.A."/>
            <person name="Lipzen A."/>
            <person name="Lundell T."/>
            <person name="Morin E."/>
            <person name="Murat C."/>
            <person name="Riley R."/>
            <person name="Ohm R."/>
            <person name="Sun H."/>
            <person name="Tunlid A."/>
            <person name="Henrissat B."/>
            <person name="Grigoriev I.V."/>
            <person name="Hibbett D.S."/>
            <person name="Martin F."/>
        </authorList>
    </citation>
    <scope>NUCLEOTIDE SEQUENCE [LARGE SCALE GENOMIC DNA]</scope>
    <source>
        <strain evidence="2">F 1598</strain>
    </source>
</reference>
<sequence length="543" mass="59629">MSIPTYRPTQPPVYQPDEKLIPSFDPMGTFAPSYPIKASETATNREAQSISYTSLPAGPAQPMVRANLGVSAQNPKFYSQAAVSPEAGPQSGVRMPQEQLYSQPSFPPQAVVTPPGGVTMPTMGGPHQTDNVTTYYRAGGVSGHSRPPIIAALPQAITTQQRLSNTPSGYFGAPEPYDDAPFDLRSLNSRPTSGYAGSPSRSPFTAITLLPAQNRESVYSSSPLNPATNSMTTMQQVSYLTPQSEVASKSSPYMDAQIPALTTEPKFDWKDNACIVSHDPLLNNDGDALYRFILDHMDAPSVQLHCFGSHVVRELVAHRTADTKRTTVVDFNFVIDLALSMKPGSGELYTCGDDVVTYRGGMVKKVGAKGSPVKTVRDWARNYAASPKTAKEFRFHKVVSGIDMAKIRDAVDEIISSTGYSSFRNVYFTVGNTSIKVQADSTLTRMLTDGLIKYLPWVDLIYPFVWMYRRFGKQGGKWDVCRASFACNRDPQDPHNVIGVPLGDGDWVKIWENTIRLGIRNRIQTTQPIYRPTANDSEVIVFD</sequence>
<gene>
    <name evidence="1" type="ORF">PILCRDRAFT_822621</name>
</gene>
<protein>
    <submittedName>
        <fullName evidence="1">Uncharacterized protein</fullName>
    </submittedName>
</protein>
<organism evidence="1 2">
    <name type="scientific">Piloderma croceum (strain F 1598)</name>
    <dbReference type="NCBI Taxonomy" id="765440"/>
    <lineage>
        <taxon>Eukaryota</taxon>
        <taxon>Fungi</taxon>
        <taxon>Dikarya</taxon>
        <taxon>Basidiomycota</taxon>
        <taxon>Agaricomycotina</taxon>
        <taxon>Agaricomycetes</taxon>
        <taxon>Agaricomycetidae</taxon>
        <taxon>Atheliales</taxon>
        <taxon>Atheliaceae</taxon>
        <taxon>Piloderma</taxon>
    </lineage>
</organism>
<dbReference type="AlphaFoldDB" id="A0A0C3B1P3"/>